<feature type="transmembrane region" description="Helical" evidence="7">
    <location>
        <begin position="76"/>
        <end position="99"/>
    </location>
</feature>
<dbReference type="GO" id="GO:0046872">
    <property type="term" value="F:metal ion binding"/>
    <property type="evidence" value="ECO:0007669"/>
    <property type="project" value="UniProtKB-KW"/>
</dbReference>
<keyword evidence="2" id="KW-0479">Metal-binding</keyword>
<dbReference type="RefSeq" id="WP_104251635.1">
    <property type="nucleotide sequence ID" value="NZ_CANKVH010000004.1"/>
</dbReference>
<keyword evidence="1 6" id="KW-0645">Protease</keyword>
<keyword evidence="4 6" id="KW-0862">Zinc</keyword>
<evidence type="ECO:0000256" key="4">
    <source>
        <dbReference type="ARBA" id="ARBA00022833"/>
    </source>
</evidence>
<comment type="cofactor">
    <cofactor evidence="6">
        <name>Zn(2+)</name>
        <dbReference type="ChEBI" id="CHEBI:29105"/>
    </cofactor>
    <text evidence="6">Binds 1 zinc ion per subunit.</text>
</comment>
<accession>A0A7J5B6T5</accession>
<keyword evidence="7" id="KW-0812">Transmembrane</keyword>
<evidence type="ECO:0000256" key="7">
    <source>
        <dbReference type="SAM" id="Phobius"/>
    </source>
</evidence>
<feature type="transmembrane region" description="Helical" evidence="7">
    <location>
        <begin position="40"/>
        <end position="64"/>
    </location>
</feature>
<evidence type="ECO:0000313" key="10">
    <source>
        <dbReference type="Proteomes" id="UP000490386"/>
    </source>
</evidence>
<keyword evidence="7" id="KW-1133">Transmembrane helix</keyword>
<dbReference type="PANTHER" id="PTHR34978:SF3">
    <property type="entry name" value="SLR0241 PROTEIN"/>
    <property type="match status" value="1"/>
</dbReference>
<proteinExistence type="inferred from homology"/>
<dbReference type="AlphaFoldDB" id="A0A7J5B6T5"/>
<dbReference type="Gene3D" id="3.30.2010.10">
    <property type="entry name" value="Metalloproteases ('zincins'), catalytic domain"/>
    <property type="match status" value="1"/>
</dbReference>
<evidence type="ECO:0000259" key="8">
    <source>
        <dbReference type="Pfam" id="PF01435"/>
    </source>
</evidence>
<organism evidence="9 10">
    <name type="scientific">Pseudoclavibacter terrae</name>
    <dbReference type="NCBI Taxonomy" id="1530195"/>
    <lineage>
        <taxon>Bacteria</taxon>
        <taxon>Bacillati</taxon>
        <taxon>Actinomycetota</taxon>
        <taxon>Actinomycetes</taxon>
        <taxon>Micrococcales</taxon>
        <taxon>Microbacteriaceae</taxon>
        <taxon>Pseudoclavibacter</taxon>
    </lineage>
</organism>
<evidence type="ECO:0000256" key="5">
    <source>
        <dbReference type="ARBA" id="ARBA00023049"/>
    </source>
</evidence>
<dbReference type="InterPro" id="IPR052173">
    <property type="entry name" value="Beta-lactam_resp_regulator"/>
</dbReference>
<feature type="domain" description="Peptidase M48" evidence="8">
    <location>
        <begin position="136"/>
        <end position="193"/>
    </location>
</feature>
<gene>
    <name evidence="9" type="ORF">F8O03_01365</name>
</gene>
<evidence type="ECO:0000256" key="6">
    <source>
        <dbReference type="RuleBase" id="RU003983"/>
    </source>
</evidence>
<evidence type="ECO:0000256" key="3">
    <source>
        <dbReference type="ARBA" id="ARBA00022801"/>
    </source>
</evidence>
<dbReference type="InterPro" id="IPR001915">
    <property type="entry name" value="Peptidase_M48"/>
</dbReference>
<reference evidence="9 10" key="1">
    <citation type="submission" date="2019-09" db="EMBL/GenBank/DDBJ databases">
        <title>Phylogeny of genus Pseudoclavibacter and closely related genus.</title>
        <authorList>
            <person name="Li Y."/>
        </authorList>
    </citation>
    <scope>NUCLEOTIDE SEQUENCE [LARGE SCALE GENOMIC DNA]</scope>
    <source>
        <strain evidence="9 10">THG-MD12</strain>
    </source>
</reference>
<dbReference type="EMBL" id="WBJX01000001">
    <property type="protein sequence ID" value="KAB1639030.1"/>
    <property type="molecule type" value="Genomic_DNA"/>
</dbReference>
<keyword evidence="5 6" id="KW-0482">Metalloprotease</keyword>
<evidence type="ECO:0000256" key="2">
    <source>
        <dbReference type="ARBA" id="ARBA00022723"/>
    </source>
</evidence>
<protein>
    <submittedName>
        <fullName evidence="9">M48 family metalloprotease</fullName>
    </submittedName>
</protein>
<sequence>MWIIPALVCLAFAVFTMLAAPSLLTRGTWQVQHPQLALGLWHGAVVGGSLALLAAVALSVVAVLTWEHDEGSWLSGFEIALASVVASVGLIAMFGWGFIVTRRSGRALADGRRANDELRDAARVLSYRDERIGGALVRFVESPAPHALAAAGPAPVVIVSSGLEQLLTREQLEAVVAHERCHLVRFHALAQRLAEVNEACLPRYTGAKNLSRATALLIELIADDAGAKAVGADALAGALRALASAGAGSDDDVLRQRARRLHARPGGISSTWQA</sequence>
<dbReference type="PANTHER" id="PTHR34978">
    <property type="entry name" value="POSSIBLE SENSOR-TRANSDUCER PROTEIN BLAR"/>
    <property type="match status" value="1"/>
</dbReference>
<dbReference type="GO" id="GO:0004222">
    <property type="term" value="F:metalloendopeptidase activity"/>
    <property type="evidence" value="ECO:0007669"/>
    <property type="project" value="InterPro"/>
</dbReference>
<keyword evidence="10" id="KW-1185">Reference proteome</keyword>
<dbReference type="Pfam" id="PF01435">
    <property type="entry name" value="Peptidase_M48"/>
    <property type="match status" value="1"/>
</dbReference>
<name>A0A7J5B6T5_9MICO</name>
<keyword evidence="7" id="KW-0472">Membrane</keyword>
<dbReference type="OrthoDB" id="9785340at2"/>
<comment type="similarity">
    <text evidence="6">Belongs to the peptidase M48 family.</text>
</comment>
<comment type="caution">
    <text evidence="9">The sequence shown here is derived from an EMBL/GenBank/DDBJ whole genome shotgun (WGS) entry which is preliminary data.</text>
</comment>
<dbReference type="GO" id="GO:0006508">
    <property type="term" value="P:proteolysis"/>
    <property type="evidence" value="ECO:0007669"/>
    <property type="project" value="UniProtKB-KW"/>
</dbReference>
<evidence type="ECO:0000313" key="9">
    <source>
        <dbReference type="EMBL" id="KAB1639030.1"/>
    </source>
</evidence>
<keyword evidence="3 6" id="KW-0378">Hydrolase</keyword>
<evidence type="ECO:0000256" key="1">
    <source>
        <dbReference type="ARBA" id="ARBA00022670"/>
    </source>
</evidence>
<dbReference type="Proteomes" id="UP000490386">
    <property type="component" value="Unassembled WGS sequence"/>
</dbReference>